<dbReference type="CDD" id="cd07782">
    <property type="entry name" value="ASKHA_NBD_FGGY_D-RBK"/>
    <property type="match status" value="1"/>
</dbReference>
<keyword evidence="3" id="KW-0418">Kinase</keyword>
<feature type="domain" description="Carbohydrate kinase FGGY C-terminal" evidence="5">
    <location>
        <begin position="269"/>
        <end position="474"/>
    </location>
</feature>
<evidence type="ECO:0000259" key="5">
    <source>
        <dbReference type="Pfam" id="PF02782"/>
    </source>
</evidence>
<dbReference type="InterPro" id="IPR043129">
    <property type="entry name" value="ATPase_NBD"/>
</dbReference>
<comment type="caution">
    <text evidence="6">The sequence shown here is derived from an EMBL/GenBank/DDBJ whole genome shotgun (WGS) entry which is preliminary data.</text>
</comment>
<dbReference type="InterPro" id="IPR000577">
    <property type="entry name" value="Carb_kinase_FGGY"/>
</dbReference>
<dbReference type="EC" id="2.7.1.47" evidence="6"/>
<comment type="similarity">
    <text evidence="1">Belongs to the FGGY kinase family.</text>
</comment>
<feature type="domain" description="Carbohydrate kinase FGGY N-terminal" evidence="4">
    <location>
        <begin position="4"/>
        <end position="256"/>
    </location>
</feature>
<gene>
    <name evidence="6" type="ORF">JCM19239_5443</name>
</gene>
<reference evidence="7" key="1">
    <citation type="submission" date="2014-09" db="EMBL/GenBank/DDBJ databases">
        <title>Vibrio variabilis JCM 19239. (C206) whole genome shotgun sequence.</title>
        <authorList>
            <person name="Sawabe T."/>
            <person name="Meirelles P."/>
            <person name="Nakanishi M."/>
            <person name="Sayaka M."/>
            <person name="Hattori M."/>
            <person name="Ohkuma M."/>
        </authorList>
    </citation>
    <scope>NUCLEOTIDE SEQUENCE [LARGE SCALE GENOMIC DNA]</scope>
    <source>
        <strain evidence="7">JCM 19239</strain>
    </source>
</reference>
<dbReference type="Gene3D" id="3.30.420.40">
    <property type="match status" value="1"/>
</dbReference>
<evidence type="ECO:0000256" key="1">
    <source>
        <dbReference type="ARBA" id="ARBA00009156"/>
    </source>
</evidence>
<evidence type="ECO:0000313" key="6">
    <source>
        <dbReference type="EMBL" id="GAL28183.1"/>
    </source>
</evidence>
<dbReference type="PANTHER" id="PTHR43435:SF4">
    <property type="entry name" value="FGGY CARBOHYDRATE KINASE DOMAIN-CONTAINING PROTEIN"/>
    <property type="match status" value="1"/>
</dbReference>
<dbReference type="GO" id="GO:0019150">
    <property type="term" value="F:D-ribulokinase activity"/>
    <property type="evidence" value="ECO:0007669"/>
    <property type="project" value="UniProtKB-EC"/>
</dbReference>
<dbReference type="SUPFAM" id="SSF53067">
    <property type="entry name" value="Actin-like ATPase domain"/>
    <property type="match status" value="2"/>
</dbReference>
<evidence type="ECO:0000313" key="7">
    <source>
        <dbReference type="Proteomes" id="UP000029223"/>
    </source>
</evidence>
<dbReference type="NCBIfam" id="TIGR01315">
    <property type="entry name" value="5C_CHO_kinase"/>
    <property type="match status" value="1"/>
</dbReference>
<dbReference type="InterPro" id="IPR006003">
    <property type="entry name" value="FGGY_RbtK-like"/>
</dbReference>
<organism evidence="6 7">
    <name type="scientific">Vibrio variabilis</name>
    <dbReference type="NCBI Taxonomy" id="990271"/>
    <lineage>
        <taxon>Bacteria</taxon>
        <taxon>Pseudomonadati</taxon>
        <taxon>Pseudomonadota</taxon>
        <taxon>Gammaproteobacteria</taxon>
        <taxon>Vibrionales</taxon>
        <taxon>Vibrionaceae</taxon>
        <taxon>Vibrio</taxon>
    </lineage>
</organism>
<dbReference type="Pfam" id="PF00370">
    <property type="entry name" value="FGGY_N"/>
    <property type="match status" value="1"/>
</dbReference>
<dbReference type="PIRSF" id="PIRSF000538">
    <property type="entry name" value="GlpK"/>
    <property type="match status" value="1"/>
</dbReference>
<protein>
    <submittedName>
        <fullName evidence="6">D-ribulokinase</fullName>
        <ecNumber evidence="6">2.7.1.47</ecNumber>
    </submittedName>
</protein>
<keyword evidence="7" id="KW-1185">Reference proteome</keyword>
<dbReference type="Proteomes" id="UP000029223">
    <property type="component" value="Unassembled WGS sequence"/>
</dbReference>
<keyword evidence="2 6" id="KW-0808">Transferase</keyword>
<evidence type="ECO:0000256" key="3">
    <source>
        <dbReference type="ARBA" id="ARBA00022777"/>
    </source>
</evidence>
<dbReference type="InterPro" id="IPR018484">
    <property type="entry name" value="FGGY_N"/>
</dbReference>
<dbReference type="Pfam" id="PF02782">
    <property type="entry name" value="FGGY_C"/>
    <property type="match status" value="1"/>
</dbReference>
<dbReference type="PANTHER" id="PTHR43435">
    <property type="entry name" value="RIBULOKINASE"/>
    <property type="match status" value="1"/>
</dbReference>
<evidence type="ECO:0000256" key="2">
    <source>
        <dbReference type="ARBA" id="ARBA00022679"/>
    </source>
</evidence>
<name>A0ABQ0JHE7_9VIBR</name>
<dbReference type="Gene3D" id="1.20.58.2240">
    <property type="match status" value="1"/>
</dbReference>
<accession>A0ABQ0JHE7</accession>
<evidence type="ECO:0000259" key="4">
    <source>
        <dbReference type="Pfam" id="PF00370"/>
    </source>
</evidence>
<reference evidence="7" key="2">
    <citation type="submission" date="2014-09" db="EMBL/GenBank/DDBJ databases">
        <authorList>
            <consortium name="NBRP consortium"/>
            <person name="Sawabe T."/>
            <person name="Meirelles P."/>
            <person name="Nakanishi M."/>
            <person name="Sayaka M."/>
            <person name="Hattori M."/>
            <person name="Ohkuma M."/>
        </authorList>
    </citation>
    <scope>NUCLEOTIDE SEQUENCE [LARGE SCALE GENOMIC DNA]</scope>
    <source>
        <strain evidence="7">JCM 19239</strain>
    </source>
</reference>
<proteinExistence type="inferred from homology"/>
<dbReference type="InterPro" id="IPR018485">
    <property type="entry name" value="FGGY_C"/>
</dbReference>
<sequence length="529" mass="57991">MSKYVIGVDVGSGSARAGVFDENGVRLGMGVFPILQFRPKKDHVEQSSNDIWMQVCNAVHTAVIESCVQPKDIHGIGFDATCSLVALDSDDQPATVSTSGNNNQNIIMWMDHRAIDEAREINATKDKALRYVGGEVSPEMELPKILWLKKYLPERYGNISKLFDLADYLVYQATGKAKRSVCTKSCKWNYLAHENDWARNLLEKVNLTDIIEDGKVEGPIDDLGIPAGTLTEKAAKELGLTTSTLVSTGIIDAHAGGLAIIGDEPESTLAIIGGTSSCHMAVSKNETFVPGVWGPYWGAMLPDYWLLEGGQSAAGALIDHVIRSSSEYKTLRQRAELEKRSVYEILNQKVLELENDNSELMSNFHMLGYHHGNRSPRANPTLKGMVTGLSLDESLESLAIEYLAAIQSVAYGTRHIIDAMRQSGHAITKITMCGGGTKNPLWLREHADITGCDVVLSKEPEAVILGAAMLGACASGVYPTLSDAVKNMGKEGERVTPNKSRSEFHAKKYRVFLEMYEDQMKYKAMMANL</sequence>
<dbReference type="EMBL" id="BBMS01000039">
    <property type="protein sequence ID" value="GAL28183.1"/>
    <property type="molecule type" value="Genomic_DNA"/>
</dbReference>